<evidence type="ECO:0000256" key="3">
    <source>
        <dbReference type="ARBA" id="ARBA00022475"/>
    </source>
</evidence>
<evidence type="ECO:0000256" key="9">
    <source>
        <dbReference type="ARBA" id="ARBA00024722"/>
    </source>
</evidence>
<evidence type="ECO:0000256" key="4">
    <source>
        <dbReference type="ARBA" id="ARBA00022692"/>
    </source>
</evidence>
<dbReference type="GO" id="GO:0015658">
    <property type="term" value="F:branched-chain amino acid transmembrane transporter activity"/>
    <property type="evidence" value="ECO:0007669"/>
    <property type="project" value="InterPro"/>
</dbReference>
<comment type="subcellular location">
    <subcellularLocation>
        <location evidence="1">Cell membrane</location>
        <topology evidence="1">Multi-pass membrane protein</topology>
    </subcellularLocation>
</comment>
<keyword evidence="3" id="KW-1003">Cell membrane</keyword>
<evidence type="ECO:0000313" key="13">
    <source>
        <dbReference type="Proteomes" id="UP000189796"/>
    </source>
</evidence>
<reference evidence="12 13" key="1">
    <citation type="submission" date="2016-11" db="EMBL/GenBank/DDBJ databases">
        <authorList>
            <person name="Jaros S."/>
            <person name="Januszkiewicz K."/>
            <person name="Wedrychowicz H."/>
        </authorList>
    </citation>
    <scope>NUCLEOTIDE SEQUENCE [LARGE SCALE GENOMIC DNA]</scope>
    <source>
        <strain evidence="12 13">GAS138</strain>
    </source>
</reference>
<evidence type="ECO:0000259" key="11">
    <source>
        <dbReference type="PROSITE" id="PS50893"/>
    </source>
</evidence>
<feature type="transmembrane region" description="Helical" evidence="10">
    <location>
        <begin position="177"/>
        <end position="196"/>
    </location>
</feature>
<keyword evidence="8 10" id="KW-0472">Membrane</keyword>
<evidence type="ECO:0000256" key="1">
    <source>
        <dbReference type="ARBA" id="ARBA00004651"/>
    </source>
</evidence>
<dbReference type="CDD" id="cd06581">
    <property type="entry name" value="TM_PBP1_LivM_like"/>
    <property type="match status" value="1"/>
</dbReference>
<organism evidence="12 13">
    <name type="scientific">Bradyrhizobium erythrophlei</name>
    <dbReference type="NCBI Taxonomy" id="1437360"/>
    <lineage>
        <taxon>Bacteria</taxon>
        <taxon>Pseudomonadati</taxon>
        <taxon>Pseudomonadota</taxon>
        <taxon>Alphaproteobacteria</taxon>
        <taxon>Hyphomicrobiales</taxon>
        <taxon>Nitrobacteraceae</taxon>
        <taxon>Bradyrhizobium</taxon>
    </lineage>
</organism>
<dbReference type="GO" id="GO:0005524">
    <property type="term" value="F:ATP binding"/>
    <property type="evidence" value="ECO:0007669"/>
    <property type="project" value="UniProtKB-KW"/>
</dbReference>
<dbReference type="InterPro" id="IPR003439">
    <property type="entry name" value="ABC_transporter-like_ATP-bd"/>
</dbReference>
<dbReference type="InterPro" id="IPR003593">
    <property type="entry name" value="AAA+_ATPase"/>
</dbReference>
<dbReference type="Proteomes" id="UP000189796">
    <property type="component" value="Chromosome I"/>
</dbReference>
<dbReference type="PANTHER" id="PTHR45772">
    <property type="entry name" value="CONSERVED COMPONENT OF ABC TRANSPORTER FOR NATURAL AMINO ACIDS-RELATED"/>
    <property type="match status" value="1"/>
</dbReference>
<evidence type="ECO:0000313" key="12">
    <source>
        <dbReference type="EMBL" id="SHG58824.1"/>
    </source>
</evidence>
<dbReference type="GO" id="GO:0016887">
    <property type="term" value="F:ATP hydrolysis activity"/>
    <property type="evidence" value="ECO:0007669"/>
    <property type="project" value="InterPro"/>
</dbReference>
<dbReference type="InterPro" id="IPR051120">
    <property type="entry name" value="ABC_AA/LPS_Transport"/>
</dbReference>
<evidence type="ECO:0000256" key="10">
    <source>
        <dbReference type="SAM" id="Phobius"/>
    </source>
</evidence>
<evidence type="ECO:0000256" key="7">
    <source>
        <dbReference type="ARBA" id="ARBA00022989"/>
    </source>
</evidence>
<evidence type="ECO:0000256" key="2">
    <source>
        <dbReference type="ARBA" id="ARBA00022448"/>
    </source>
</evidence>
<comment type="function">
    <text evidence="9">Involved in beta-(1--&gt;2)glucan export. Transmembrane domains (TMD) form a pore in the inner membrane and the ATP-binding domain (NBD) is responsible for energy generation.</text>
</comment>
<dbReference type="Pfam" id="PF00005">
    <property type="entry name" value="ABC_tran"/>
    <property type="match status" value="1"/>
</dbReference>
<dbReference type="SMART" id="SM00382">
    <property type="entry name" value="AAA"/>
    <property type="match status" value="1"/>
</dbReference>
<feature type="transmembrane region" description="Helical" evidence="10">
    <location>
        <begin position="49"/>
        <end position="69"/>
    </location>
</feature>
<feature type="domain" description="ABC transporter" evidence="11">
    <location>
        <begin position="364"/>
        <end position="604"/>
    </location>
</feature>
<proteinExistence type="predicted"/>
<name>A0A1M5L159_9BRAD</name>
<dbReference type="Pfam" id="PF02653">
    <property type="entry name" value="BPD_transp_2"/>
    <property type="match status" value="1"/>
</dbReference>
<feature type="transmembrane region" description="Helical" evidence="10">
    <location>
        <begin position="298"/>
        <end position="323"/>
    </location>
</feature>
<keyword evidence="5" id="KW-0547">Nucleotide-binding</keyword>
<keyword evidence="7 10" id="KW-1133">Transmembrane helix</keyword>
<dbReference type="AlphaFoldDB" id="A0A1M5L159"/>
<accession>A0A1M5L159</accession>
<dbReference type="Gene3D" id="3.40.50.300">
    <property type="entry name" value="P-loop containing nucleotide triphosphate hydrolases"/>
    <property type="match status" value="1"/>
</dbReference>
<dbReference type="SUPFAM" id="SSF52540">
    <property type="entry name" value="P-loop containing nucleoside triphosphate hydrolases"/>
    <property type="match status" value="1"/>
</dbReference>
<keyword evidence="2" id="KW-0813">Transport</keyword>
<gene>
    <name evidence="12" type="ORF">SAMN05443248_2057</name>
</gene>
<feature type="transmembrane region" description="Helical" evidence="10">
    <location>
        <begin position="226"/>
        <end position="248"/>
    </location>
</feature>
<keyword evidence="4 10" id="KW-0812">Transmembrane</keyword>
<dbReference type="PROSITE" id="PS50893">
    <property type="entry name" value="ABC_TRANSPORTER_2"/>
    <property type="match status" value="1"/>
</dbReference>
<evidence type="ECO:0000256" key="8">
    <source>
        <dbReference type="ARBA" id="ARBA00023136"/>
    </source>
</evidence>
<sequence length="614" mass="64129">MLDSGSVKELQPKAALTGLQRPMLRIAIAALLAASLVIAGPWVLDTYTVNILVRAFFVALAALTVDVLWGVSGTLTFGQSAFFGIGGYALAIVFTQFGFGPGEALLALGAAVGVAAIVAGLVGWLSFYPGSTPLYASVISLVLPIVLVQILYSGGTFTGSSSGLVGFESFDVTLENWFRLSGLAVISALVVTWIVLRSDAGRVLGAMRDNDERCSYLGIDTARVRIGLLVVAAIVAALAGFGYVGFGAVAAPENAGFVFGTQLVVMVALGGRGSLIGAVIGAVVIEVASAYLSSSFPFVWELIVGIAFVMVIVLLPGGLLGGLRDLVRGIRRRIRPAPAIAAAPVLLATLEHAGVAPDRNDVVVDVEGLSKHFGSLTVLSNISFSARQGELVSLVGPNGAGKTTLIRCLADGSERSEGNVRIAGRSIERLPADRIVGLGLGRKFQAASVFETLSVADCLRVARVRSERPSFITSSPVLSLPAAARAVVESSGLVERLGQEARFLSHGLKQALELAMVLALEPKVLLLDEPTAGLTRAERQGFAAILTALVVRDRLCVLIIEHDLDFVRQISSRIIVLHQGRIALDGPVAEVVDAPLVREIYTGRPPADASGVTA</sequence>
<protein>
    <submittedName>
        <fullName evidence="12">Branched-chain amino acid transport system permease protein</fullName>
    </submittedName>
</protein>
<dbReference type="InterPro" id="IPR001851">
    <property type="entry name" value="ABC_transp_permease"/>
</dbReference>
<feature type="transmembrane region" description="Helical" evidence="10">
    <location>
        <begin position="23"/>
        <end position="43"/>
    </location>
</feature>
<dbReference type="InterPro" id="IPR027417">
    <property type="entry name" value="P-loop_NTPase"/>
</dbReference>
<evidence type="ECO:0000256" key="6">
    <source>
        <dbReference type="ARBA" id="ARBA00022840"/>
    </source>
</evidence>
<dbReference type="InterPro" id="IPR043428">
    <property type="entry name" value="LivM-like"/>
</dbReference>
<keyword evidence="6" id="KW-0067">ATP-binding</keyword>
<feature type="transmembrane region" description="Helical" evidence="10">
    <location>
        <begin position="134"/>
        <end position="157"/>
    </location>
</feature>
<dbReference type="EMBL" id="LT670817">
    <property type="protein sequence ID" value="SHG58824.1"/>
    <property type="molecule type" value="Genomic_DNA"/>
</dbReference>
<dbReference type="GO" id="GO:0005886">
    <property type="term" value="C:plasma membrane"/>
    <property type="evidence" value="ECO:0007669"/>
    <property type="project" value="UniProtKB-SubCell"/>
</dbReference>
<feature type="transmembrane region" description="Helical" evidence="10">
    <location>
        <begin position="105"/>
        <end position="127"/>
    </location>
</feature>
<evidence type="ECO:0000256" key="5">
    <source>
        <dbReference type="ARBA" id="ARBA00022741"/>
    </source>
</evidence>